<reference evidence="1 2" key="1">
    <citation type="journal article" date="2018" name="Nat. Genet.">
        <title>The Rosa genome provides new insights in the design of modern roses.</title>
        <authorList>
            <person name="Bendahmane M."/>
        </authorList>
    </citation>
    <scope>NUCLEOTIDE SEQUENCE [LARGE SCALE GENOMIC DNA]</scope>
    <source>
        <strain evidence="2">cv. Old Blush</strain>
    </source>
</reference>
<name>A0A2P6QZ26_ROSCH</name>
<evidence type="ECO:0000313" key="1">
    <source>
        <dbReference type="EMBL" id="PRQ39430.1"/>
    </source>
</evidence>
<gene>
    <name evidence="1" type="ORF">RchiOBHm_Chr4g0425071</name>
</gene>
<comment type="caution">
    <text evidence="1">The sequence shown here is derived from an EMBL/GenBank/DDBJ whole genome shotgun (WGS) entry which is preliminary data.</text>
</comment>
<dbReference type="STRING" id="74649.A0A2P6QZ26"/>
<protein>
    <submittedName>
        <fullName evidence="1">Uncharacterized protein</fullName>
    </submittedName>
</protein>
<organism evidence="1 2">
    <name type="scientific">Rosa chinensis</name>
    <name type="common">China rose</name>
    <dbReference type="NCBI Taxonomy" id="74649"/>
    <lineage>
        <taxon>Eukaryota</taxon>
        <taxon>Viridiplantae</taxon>
        <taxon>Streptophyta</taxon>
        <taxon>Embryophyta</taxon>
        <taxon>Tracheophyta</taxon>
        <taxon>Spermatophyta</taxon>
        <taxon>Magnoliopsida</taxon>
        <taxon>eudicotyledons</taxon>
        <taxon>Gunneridae</taxon>
        <taxon>Pentapetalae</taxon>
        <taxon>rosids</taxon>
        <taxon>fabids</taxon>
        <taxon>Rosales</taxon>
        <taxon>Rosaceae</taxon>
        <taxon>Rosoideae</taxon>
        <taxon>Rosoideae incertae sedis</taxon>
        <taxon>Rosa</taxon>
    </lineage>
</organism>
<sequence>MMTVPSYNFYCGVTRLSWQIFSVWEVCFALDKPYISSSADTAAETSAEVSLEFGSATQLFLVPFVQHKEQVCVSLTPNRHQGSRLLSTLIRSQSEYTSFSSFLAL</sequence>
<accession>A0A2P6QZ26</accession>
<keyword evidence="2" id="KW-1185">Reference proteome</keyword>
<dbReference type="Proteomes" id="UP000238479">
    <property type="component" value="Chromosome 4"/>
</dbReference>
<evidence type="ECO:0000313" key="2">
    <source>
        <dbReference type="Proteomes" id="UP000238479"/>
    </source>
</evidence>
<dbReference type="PANTHER" id="PTHR36033:SF1">
    <property type="entry name" value="NUCLEIC ACID-BINDING PROTEINS SUPERFAMILY"/>
    <property type="match status" value="1"/>
</dbReference>
<dbReference type="Gramene" id="PRQ39430">
    <property type="protein sequence ID" value="PRQ39430"/>
    <property type="gene ID" value="RchiOBHm_Chr4g0425071"/>
</dbReference>
<dbReference type="PANTHER" id="PTHR36033">
    <property type="entry name" value="NUCLEIC ACID-BINDING PROTEINS SUPERFAMILY"/>
    <property type="match status" value="1"/>
</dbReference>
<proteinExistence type="predicted"/>
<dbReference type="AlphaFoldDB" id="A0A2P6QZ26"/>
<dbReference type="EMBL" id="PDCK01000042">
    <property type="protein sequence ID" value="PRQ39430.1"/>
    <property type="molecule type" value="Genomic_DNA"/>
</dbReference>